<keyword evidence="1" id="KW-0732">Signal</keyword>
<keyword evidence="4" id="KW-1185">Reference proteome</keyword>
<dbReference type="Gene3D" id="3.40.190.10">
    <property type="entry name" value="Periplasmic binding protein-like II"/>
    <property type="match status" value="2"/>
</dbReference>
<dbReference type="EMBL" id="CP120371">
    <property type="protein sequence ID" value="WEX83181.1"/>
    <property type="molecule type" value="Genomic_DNA"/>
</dbReference>
<sequence length="246" mass="27596">MGVKHLILAFFLGLSATAHAETIHFLTEEYPPYNFSTAGGANGASVEQVALIMKALDLPYDIEVLPWARAFTLAESQSLHCVFTTGHDAERDRKFKWIEPLLVDHMIMVRHRDSAIAPRTIDEAKEFVIGTQREDFSATYLKTHGFEKIDYAANLDSTVKKLIAGRVDLVMTSEKTFESMQAAGRPVEAALVLEGKQYGIACHRDMPDETIARLQAELDRLIADGTQDRIFERYGLRPNRIEQAAK</sequence>
<dbReference type="RefSeq" id="WP_280733987.1">
    <property type="nucleotide sequence ID" value="NZ_CP120368.1"/>
</dbReference>
<dbReference type="PANTHER" id="PTHR38834">
    <property type="entry name" value="PERIPLASMIC SUBSTRATE BINDING PROTEIN FAMILY 3"/>
    <property type="match status" value="1"/>
</dbReference>
<feature type="domain" description="Solute-binding protein family 3/N-terminal" evidence="2">
    <location>
        <begin position="22"/>
        <end position="238"/>
    </location>
</feature>
<dbReference type="SUPFAM" id="SSF53850">
    <property type="entry name" value="Periplasmic binding protein-like II"/>
    <property type="match status" value="1"/>
</dbReference>
<dbReference type="InterPro" id="IPR001638">
    <property type="entry name" value="Solute-binding_3/MltF_N"/>
</dbReference>
<accession>A0ABY8CX08</accession>
<organism evidence="3 4">
    <name type="scientific">Sinorhizobium numidicum</name>
    <dbReference type="NCBI Taxonomy" id="680248"/>
    <lineage>
        <taxon>Bacteria</taxon>
        <taxon>Pseudomonadati</taxon>
        <taxon>Pseudomonadota</taxon>
        <taxon>Alphaproteobacteria</taxon>
        <taxon>Hyphomicrobiales</taxon>
        <taxon>Rhizobiaceae</taxon>
        <taxon>Sinorhizobium/Ensifer group</taxon>
        <taxon>Sinorhizobium</taxon>
    </lineage>
</organism>
<dbReference type="Proteomes" id="UP001235547">
    <property type="component" value="Chromosome 1"/>
</dbReference>
<evidence type="ECO:0000256" key="1">
    <source>
        <dbReference type="SAM" id="SignalP"/>
    </source>
</evidence>
<gene>
    <name evidence="3" type="ORF">PYH38_005543</name>
</gene>
<reference evidence="3 4" key="1">
    <citation type="submission" date="2023-03" db="EMBL/GenBank/DDBJ databases">
        <authorList>
            <person name="Kaur S."/>
            <person name="Espinosa-Saiz D."/>
            <person name="Velazquez E."/>
            <person name="Menendez E."/>
            <person name="diCenzo G.C."/>
        </authorList>
    </citation>
    <scope>NUCLEOTIDE SEQUENCE [LARGE SCALE GENOMIC DNA]</scope>
    <source>
        <strain evidence="3 4">LMG 27395</strain>
    </source>
</reference>
<dbReference type="PANTHER" id="PTHR38834:SF3">
    <property type="entry name" value="SOLUTE-BINDING PROTEIN FAMILY 3_N-TERMINAL DOMAIN-CONTAINING PROTEIN"/>
    <property type="match status" value="1"/>
</dbReference>
<evidence type="ECO:0000313" key="4">
    <source>
        <dbReference type="Proteomes" id="UP001235547"/>
    </source>
</evidence>
<name>A0ABY8CX08_9HYPH</name>
<feature type="signal peptide" evidence="1">
    <location>
        <begin position="1"/>
        <end position="20"/>
    </location>
</feature>
<dbReference type="SMART" id="SM00062">
    <property type="entry name" value="PBPb"/>
    <property type="match status" value="1"/>
</dbReference>
<proteinExistence type="predicted"/>
<evidence type="ECO:0000259" key="2">
    <source>
        <dbReference type="SMART" id="SM00062"/>
    </source>
</evidence>
<dbReference type="Pfam" id="PF00497">
    <property type="entry name" value="SBP_bac_3"/>
    <property type="match status" value="1"/>
</dbReference>
<evidence type="ECO:0000313" key="3">
    <source>
        <dbReference type="EMBL" id="WEX83181.1"/>
    </source>
</evidence>
<feature type="chain" id="PRO_5046683691" evidence="1">
    <location>
        <begin position="21"/>
        <end position="246"/>
    </location>
</feature>
<protein>
    <submittedName>
        <fullName evidence="3">Transporter substrate-binding domain-containing protein</fullName>
    </submittedName>
</protein>